<organism evidence="2 3">
    <name type="scientific">Pseudotabrizicola sediminis</name>
    <dbReference type="NCBI Taxonomy" id="2486418"/>
    <lineage>
        <taxon>Bacteria</taxon>
        <taxon>Pseudomonadati</taxon>
        <taxon>Pseudomonadota</taxon>
        <taxon>Alphaproteobacteria</taxon>
        <taxon>Rhodobacterales</taxon>
        <taxon>Paracoccaceae</taxon>
        <taxon>Pseudotabrizicola</taxon>
    </lineage>
</organism>
<dbReference type="InterPro" id="IPR007655">
    <property type="entry name" value="Slam_C"/>
</dbReference>
<name>A0ABY2KK09_9RHOB</name>
<keyword evidence="3" id="KW-1185">Reference proteome</keyword>
<accession>A0ABY2KK09</accession>
<evidence type="ECO:0000313" key="2">
    <source>
        <dbReference type="EMBL" id="TGD41483.1"/>
    </source>
</evidence>
<evidence type="ECO:0000259" key="1">
    <source>
        <dbReference type="Pfam" id="PF04575"/>
    </source>
</evidence>
<dbReference type="Gene3D" id="1.25.40.10">
    <property type="entry name" value="Tetratricopeptide repeat domain"/>
    <property type="match status" value="1"/>
</dbReference>
<dbReference type="EMBL" id="RPEM01000023">
    <property type="protein sequence ID" value="TGD41483.1"/>
    <property type="molecule type" value="Genomic_DNA"/>
</dbReference>
<feature type="domain" description="Surface lipoprotein assembly modifier C-terminal" evidence="1">
    <location>
        <begin position="184"/>
        <end position="419"/>
    </location>
</feature>
<reference evidence="2 3" key="1">
    <citation type="submission" date="2018-11" db="EMBL/GenBank/DDBJ databases">
        <title>Tabrizicola sp. isolated from sediment of alpine lake.</title>
        <authorList>
            <person name="Liu Z."/>
        </authorList>
    </citation>
    <scope>NUCLEOTIDE SEQUENCE [LARGE SCALE GENOMIC DNA]</scope>
    <source>
        <strain evidence="2 3">DRYC-M-16</strain>
    </source>
</reference>
<dbReference type="Proteomes" id="UP000297741">
    <property type="component" value="Unassembled WGS sequence"/>
</dbReference>
<dbReference type="Pfam" id="PF04575">
    <property type="entry name" value="SlipAM"/>
    <property type="match status" value="1"/>
</dbReference>
<dbReference type="InterPro" id="IPR011990">
    <property type="entry name" value="TPR-like_helical_dom_sf"/>
</dbReference>
<protein>
    <submittedName>
        <fullName evidence="2">DUF560 domain-containing protein</fullName>
    </submittedName>
</protein>
<gene>
    <name evidence="2" type="ORF">EEB11_18360</name>
</gene>
<evidence type="ECO:0000313" key="3">
    <source>
        <dbReference type="Proteomes" id="UP000297741"/>
    </source>
</evidence>
<sequence>MRRIYMFRIILTCLGLLLPMAPLYADPLVRAEGLIRDGNPVAALAQLEGYQPVTEPAKERAFWALALTHMKLGQPNAALPFLEQLVARTPRRAEYRLELAAALGQLGQSERALYHIEIARSSGLPPAVDQRVAAYAKQLENPKIFSGHFSFAVVPETNAGKRTSATEVELFGLPFVINPDARARPATGLEIGVGGVASPQLAPGLRAQLGFSTQLRLFDGDAPDEVHGRLYAGLIHGHLETGQSMAQVFATRRMLDDRHYAHSTGITLEHARRLTPSTRINGTLLYEHTTYRTGADVQRRFAAIGVTHLVNPQLELSFGVRTELRDTAIARLAGRLDGIRVGGQYRFEGGLQLGIIVDYERNRFDGITPLFGVVRSDKRTMARVEMSNSQWNWKGFSPVLRLTAERQSSTIVVNEFRNLGASFGITRRF</sequence>
<proteinExistence type="predicted"/>
<comment type="caution">
    <text evidence="2">The sequence shown here is derived from an EMBL/GenBank/DDBJ whole genome shotgun (WGS) entry which is preliminary data.</text>
</comment>
<dbReference type="SUPFAM" id="SSF48452">
    <property type="entry name" value="TPR-like"/>
    <property type="match status" value="1"/>
</dbReference>